<protein>
    <submittedName>
        <fullName evidence="3">Uncharacterized protein</fullName>
    </submittedName>
</protein>
<evidence type="ECO:0000313" key="5">
    <source>
        <dbReference type="Proteomes" id="UP000663860"/>
    </source>
</evidence>
<dbReference type="Proteomes" id="UP000663860">
    <property type="component" value="Unassembled WGS sequence"/>
</dbReference>
<feature type="compositionally biased region" description="Polar residues" evidence="2">
    <location>
        <begin position="193"/>
        <end position="203"/>
    </location>
</feature>
<evidence type="ECO:0000313" key="4">
    <source>
        <dbReference type="EMBL" id="CAF4031252.1"/>
    </source>
</evidence>
<sequence>MSEIPSGCQHELCYLKEPNPPSIHLYPCLYHCKKMLCIQHLSEHDQCIRNKIQYQNELKQLWNNYIKIFNEDQIREQLKILHTKLENHQKLNEYVNDLLSTDSLLSTNHLDESIAMNEKLQEAIEKVQDAIEQEIQSKSMTYVCSEGTNNKEGDARQVAVIDEIHTINDYDVNTSVILNFTVNSSDEKGPAVTSESDWGSDNVFSPDVDKKHGEEILPSSKHLGTYNEWDQTSRVNEQPSITNSTTSPSDELSKTQNMSPINQEIFQKPETTNSLEDMHNIKQSSVINFNSQSSEESCY</sequence>
<evidence type="ECO:0000256" key="2">
    <source>
        <dbReference type="SAM" id="MobiDB-lite"/>
    </source>
</evidence>
<keyword evidence="1" id="KW-0175">Coiled coil</keyword>
<organism evidence="3 5">
    <name type="scientific">Adineta steineri</name>
    <dbReference type="NCBI Taxonomy" id="433720"/>
    <lineage>
        <taxon>Eukaryota</taxon>
        <taxon>Metazoa</taxon>
        <taxon>Spiralia</taxon>
        <taxon>Gnathifera</taxon>
        <taxon>Rotifera</taxon>
        <taxon>Eurotatoria</taxon>
        <taxon>Bdelloidea</taxon>
        <taxon>Adinetida</taxon>
        <taxon>Adinetidae</taxon>
        <taxon>Adineta</taxon>
    </lineage>
</organism>
<name>A0A814E008_9BILA</name>
<evidence type="ECO:0000313" key="3">
    <source>
        <dbReference type="EMBL" id="CAF0962789.1"/>
    </source>
</evidence>
<accession>A0A814E008</accession>
<feature type="coiled-coil region" evidence="1">
    <location>
        <begin position="110"/>
        <end position="137"/>
    </location>
</feature>
<dbReference type="Proteomes" id="UP000663868">
    <property type="component" value="Unassembled WGS sequence"/>
</dbReference>
<gene>
    <name evidence="3" type="ORF">IZO911_LOCUS15637</name>
    <name evidence="4" type="ORF">KXQ929_LOCUS30302</name>
</gene>
<dbReference type="AlphaFoldDB" id="A0A814E008"/>
<comment type="caution">
    <text evidence="3">The sequence shown here is derived from an EMBL/GenBank/DDBJ whole genome shotgun (WGS) entry which is preliminary data.</text>
</comment>
<evidence type="ECO:0000256" key="1">
    <source>
        <dbReference type="SAM" id="Coils"/>
    </source>
</evidence>
<feature type="compositionally biased region" description="Polar residues" evidence="2">
    <location>
        <begin position="228"/>
        <end position="263"/>
    </location>
</feature>
<feature type="region of interest" description="Disordered" evidence="2">
    <location>
        <begin position="185"/>
        <end position="263"/>
    </location>
</feature>
<reference evidence="3" key="1">
    <citation type="submission" date="2021-02" db="EMBL/GenBank/DDBJ databases">
        <authorList>
            <person name="Nowell W R."/>
        </authorList>
    </citation>
    <scope>NUCLEOTIDE SEQUENCE</scope>
</reference>
<dbReference type="EMBL" id="CAJOBB010003273">
    <property type="protein sequence ID" value="CAF4031252.1"/>
    <property type="molecule type" value="Genomic_DNA"/>
</dbReference>
<proteinExistence type="predicted"/>
<dbReference type="EMBL" id="CAJNOE010000136">
    <property type="protein sequence ID" value="CAF0962789.1"/>
    <property type="molecule type" value="Genomic_DNA"/>
</dbReference>